<feature type="compositionally biased region" description="Polar residues" evidence="4">
    <location>
        <begin position="91"/>
        <end position="100"/>
    </location>
</feature>
<dbReference type="GeneID" id="66064756"/>
<feature type="region of interest" description="Disordered" evidence="4">
    <location>
        <begin position="198"/>
        <end position="326"/>
    </location>
</feature>
<evidence type="ECO:0000256" key="4">
    <source>
        <dbReference type="SAM" id="MobiDB-lite"/>
    </source>
</evidence>
<dbReference type="AlphaFoldDB" id="A0A8E5HQQ7"/>
<feature type="compositionally biased region" description="Low complexity" evidence="4">
    <location>
        <begin position="393"/>
        <end position="406"/>
    </location>
</feature>
<evidence type="ECO:0000313" key="6">
    <source>
        <dbReference type="EMBL" id="QUC19737.1"/>
    </source>
</evidence>
<dbReference type="InterPro" id="IPR001660">
    <property type="entry name" value="SAM"/>
</dbReference>
<dbReference type="RefSeq" id="XP_042997410.1">
    <property type="nucleotide sequence ID" value="XM_043141476.1"/>
</dbReference>
<feature type="compositionally biased region" description="Low complexity" evidence="4">
    <location>
        <begin position="224"/>
        <end position="244"/>
    </location>
</feature>
<proteinExistence type="predicted"/>
<dbReference type="Pfam" id="PF00505">
    <property type="entry name" value="HMG_box"/>
    <property type="match status" value="1"/>
</dbReference>
<feature type="compositionally biased region" description="Low complexity" evidence="4">
    <location>
        <begin position="262"/>
        <end position="275"/>
    </location>
</feature>
<evidence type="ECO:0000313" key="7">
    <source>
        <dbReference type="Proteomes" id="UP000027002"/>
    </source>
</evidence>
<feature type="region of interest" description="Disordered" evidence="4">
    <location>
        <begin position="487"/>
        <end position="516"/>
    </location>
</feature>
<dbReference type="SUPFAM" id="SSF47095">
    <property type="entry name" value="HMG-box"/>
    <property type="match status" value="1"/>
</dbReference>
<dbReference type="Proteomes" id="UP000027002">
    <property type="component" value="Chromosome 3"/>
</dbReference>
<name>A0A8E5HQQ7_USTVR</name>
<dbReference type="SMART" id="SM00454">
    <property type="entry name" value="SAM"/>
    <property type="match status" value="1"/>
</dbReference>
<dbReference type="Gene3D" id="1.10.150.50">
    <property type="entry name" value="Transcription Factor, Ets-1"/>
    <property type="match status" value="1"/>
</dbReference>
<dbReference type="InterPro" id="IPR009071">
    <property type="entry name" value="HMG_box_dom"/>
</dbReference>
<accession>A0A8E5HQQ7</accession>
<dbReference type="GO" id="GO:0005634">
    <property type="term" value="C:nucleus"/>
    <property type="evidence" value="ECO:0007669"/>
    <property type="project" value="UniProtKB-UniRule"/>
</dbReference>
<dbReference type="KEGG" id="uvi:66064756"/>
<dbReference type="InterPro" id="IPR013761">
    <property type="entry name" value="SAM/pointed_sf"/>
</dbReference>
<dbReference type="SMART" id="SM00398">
    <property type="entry name" value="HMG"/>
    <property type="match status" value="1"/>
</dbReference>
<feature type="region of interest" description="Disordered" evidence="4">
    <location>
        <begin position="445"/>
        <end position="464"/>
    </location>
</feature>
<organism evidence="6 7">
    <name type="scientific">Ustilaginoidea virens</name>
    <name type="common">Rice false smut fungus</name>
    <name type="synonym">Villosiclava virens</name>
    <dbReference type="NCBI Taxonomy" id="1159556"/>
    <lineage>
        <taxon>Eukaryota</taxon>
        <taxon>Fungi</taxon>
        <taxon>Dikarya</taxon>
        <taxon>Ascomycota</taxon>
        <taxon>Pezizomycotina</taxon>
        <taxon>Sordariomycetes</taxon>
        <taxon>Hypocreomycetidae</taxon>
        <taxon>Hypocreales</taxon>
        <taxon>Clavicipitaceae</taxon>
        <taxon>Ustilaginoidea</taxon>
    </lineage>
</organism>
<dbReference type="Pfam" id="PF00536">
    <property type="entry name" value="SAM_1"/>
    <property type="match status" value="1"/>
</dbReference>
<evidence type="ECO:0000256" key="3">
    <source>
        <dbReference type="PROSITE-ProRule" id="PRU00267"/>
    </source>
</evidence>
<dbReference type="Gene3D" id="1.10.30.10">
    <property type="entry name" value="High mobility group box domain"/>
    <property type="match status" value="1"/>
</dbReference>
<dbReference type="OrthoDB" id="1919336at2759"/>
<evidence type="ECO:0000256" key="2">
    <source>
        <dbReference type="ARBA" id="ARBA00023242"/>
    </source>
</evidence>
<dbReference type="InterPro" id="IPR051965">
    <property type="entry name" value="ChromReg_NeuronalGeneExpr"/>
</dbReference>
<dbReference type="PROSITE" id="PS50118">
    <property type="entry name" value="HMG_BOX_2"/>
    <property type="match status" value="1"/>
</dbReference>
<feature type="compositionally biased region" description="Basic and acidic residues" evidence="4">
    <location>
        <begin position="76"/>
        <end position="90"/>
    </location>
</feature>
<feature type="region of interest" description="Disordered" evidence="4">
    <location>
        <begin position="369"/>
        <end position="420"/>
    </location>
</feature>
<protein>
    <recommendedName>
        <fullName evidence="5">HMG box domain-containing protein</fullName>
    </recommendedName>
</protein>
<gene>
    <name evidence="6" type="ORF">UV8b_03978</name>
</gene>
<dbReference type="GO" id="GO:0003677">
    <property type="term" value="F:DNA binding"/>
    <property type="evidence" value="ECO:0007669"/>
    <property type="project" value="UniProtKB-UniRule"/>
</dbReference>
<sequence length="536" mass="57873">MTHELDCIFADLGLTQYLDAFIHQGFDAWDIILDIQESDLDALGVKLGHRRKLQRRIANARGIAPSASLASSTKSGSDEKQDGLSRDSPRTDGTSETNGVTKRKYRRHPKPDENAPERPPSAYVLFSNKMREDLKSQNLTFTEIAKLVGENWQSLPPAEKEIYENQANSAKEKYHQGLTAYKKTAEYRKYAQYLHDFKERQSRQYKGQDASKRSKIEPPRLRHGSTSSSAPPTTTNSSASGSSSERLQGSEPPPTRRERVNSSASVAGSQYSSAAPTPMSGPNSFDDAALSPRIAQFDNGSPTDPRHRHSRHPSSLRGDARPESVHQHLPSLSDMLDVRQTGVSHHPHPAAAPEGLSYACSPTGGASLARPLFGGGGPVMPVGRPPPLRHESSSNSTSASGSSGSSGSSGGSVGSYGRSIGEGPLPIHALLSDRPDDAMSNFERRLSPVVSTNEPSAAGKNNMAMGFAHGPSGYGFQSDSSPFQHMKVEQSSEGDVLMTTDETLPRPKLSRGGKNRLDGMDALLRAGEIVGRNVRR</sequence>
<keyword evidence="2 3" id="KW-0539">Nucleus</keyword>
<feature type="compositionally biased region" description="Low complexity" evidence="4">
    <location>
        <begin position="64"/>
        <end position="75"/>
    </location>
</feature>
<feature type="region of interest" description="Disordered" evidence="4">
    <location>
        <begin position="64"/>
        <end position="121"/>
    </location>
</feature>
<dbReference type="PANTHER" id="PTHR46040:SF3">
    <property type="entry name" value="HIGH MOBILITY GROUP PROTEIN 2"/>
    <property type="match status" value="1"/>
</dbReference>
<keyword evidence="7" id="KW-1185">Reference proteome</keyword>
<reference evidence="6" key="1">
    <citation type="submission" date="2020-03" db="EMBL/GenBank/DDBJ databases">
        <title>A mixture of massive structural variations and highly conserved coding sequences in Ustilaginoidea virens genome.</title>
        <authorList>
            <person name="Zhang K."/>
            <person name="Zhao Z."/>
            <person name="Zhang Z."/>
            <person name="Li Y."/>
            <person name="Hsiang T."/>
            <person name="Sun W."/>
        </authorList>
    </citation>
    <scope>NUCLEOTIDE SEQUENCE</scope>
    <source>
        <strain evidence="6">UV-8b</strain>
    </source>
</reference>
<evidence type="ECO:0000256" key="1">
    <source>
        <dbReference type="ARBA" id="ARBA00023125"/>
    </source>
</evidence>
<dbReference type="EMBL" id="CP072755">
    <property type="protein sequence ID" value="QUC19737.1"/>
    <property type="molecule type" value="Genomic_DNA"/>
</dbReference>
<feature type="compositionally biased region" description="Basic and acidic residues" evidence="4">
    <location>
        <begin position="209"/>
        <end position="220"/>
    </location>
</feature>
<feature type="DNA-binding region" description="HMG box" evidence="3">
    <location>
        <begin position="116"/>
        <end position="182"/>
    </location>
</feature>
<evidence type="ECO:0000259" key="5">
    <source>
        <dbReference type="PROSITE" id="PS50118"/>
    </source>
</evidence>
<feature type="domain" description="HMG box" evidence="5">
    <location>
        <begin position="116"/>
        <end position="182"/>
    </location>
</feature>
<dbReference type="SUPFAM" id="SSF47769">
    <property type="entry name" value="SAM/Pointed domain"/>
    <property type="match status" value="1"/>
</dbReference>
<keyword evidence="1 3" id="KW-0238">DNA-binding</keyword>
<dbReference type="InterPro" id="IPR036910">
    <property type="entry name" value="HMG_box_dom_sf"/>
</dbReference>
<dbReference type="GO" id="GO:0010468">
    <property type="term" value="P:regulation of gene expression"/>
    <property type="evidence" value="ECO:0007669"/>
    <property type="project" value="TreeGrafter"/>
</dbReference>
<dbReference type="PANTHER" id="PTHR46040">
    <property type="entry name" value="HIGH MOBILITY GROUP PROTEIN 2"/>
    <property type="match status" value="1"/>
</dbReference>